<dbReference type="RefSeq" id="WP_379833760.1">
    <property type="nucleotide sequence ID" value="NZ_JBHRYQ010000001.1"/>
</dbReference>
<keyword evidence="3" id="KW-1185">Reference proteome</keyword>
<evidence type="ECO:0000313" key="2">
    <source>
        <dbReference type="EMBL" id="MFC3809131.1"/>
    </source>
</evidence>
<gene>
    <name evidence="2" type="ORF">ACFOOI_00575</name>
</gene>
<dbReference type="Proteomes" id="UP001595616">
    <property type="component" value="Unassembled WGS sequence"/>
</dbReference>
<reference evidence="3" key="1">
    <citation type="journal article" date="2019" name="Int. J. Syst. Evol. Microbiol.">
        <title>The Global Catalogue of Microorganisms (GCM) 10K type strain sequencing project: providing services to taxonomists for standard genome sequencing and annotation.</title>
        <authorList>
            <consortium name="The Broad Institute Genomics Platform"/>
            <consortium name="The Broad Institute Genome Sequencing Center for Infectious Disease"/>
            <person name="Wu L."/>
            <person name="Ma J."/>
        </authorList>
    </citation>
    <scope>NUCLEOTIDE SEQUENCE [LARGE SCALE GENOMIC DNA]</scope>
    <source>
        <strain evidence="3">CECT 7956</strain>
    </source>
</reference>
<keyword evidence="2" id="KW-0238">DNA-binding</keyword>
<comment type="caution">
    <text evidence="2">The sequence shown here is derived from an EMBL/GenBank/DDBJ whole genome shotgun (WGS) entry which is preliminary data.</text>
</comment>
<name>A0ABV7YQ63_9BACT</name>
<dbReference type="SUPFAM" id="SSF47781">
    <property type="entry name" value="RuvA domain 2-like"/>
    <property type="match status" value="1"/>
</dbReference>
<feature type="signal peptide" evidence="1">
    <location>
        <begin position="1"/>
        <end position="21"/>
    </location>
</feature>
<dbReference type="GO" id="GO:0003677">
    <property type="term" value="F:DNA binding"/>
    <property type="evidence" value="ECO:0007669"/>
    <property type="project" value="UniProtKB-KW"/>
</dbReference>
<dbReference type="InterPro" id="IPR010994">
    <property type="entry name" value="RuvA_2-like"/>
</dbReference>
<dbReference type="Gene3D" id="1.10.150.280">
    <property type="entry name" value="AF1531-like domain"/>
    <property type="match status" value="1"/>
</dbReference>
<protein>
    <submittedName>
        <fullName evidence="2">ComEA family DNA-binding protein</fullName>
    </submittedName>
</protein>
<keyword evidence="1" id="KW-0732">Signal</keyword>
<dbReference type="EMBL" id="JBHRYQ010000001">
    <property type="protein sequence ID" value="MFC3809131.1"/>
    <property type="molecule type" value="Genomic_DNA"/>
</dbReference>
<evidence type="ECO:0000256" key="1">
    <source>
        <dbReference type="SAM" id="SignalP"/>
    </source>
</evidence>
<proteinExistence type="predicted"/>
<feature type="chain" id="PRO_5047381394" evidence="1">
    <location>
        <begin position="22"/>
        <end position="671"/>
    </location>
</feature>
<dbReference type="Pfam" id="PF12836">
    <property type="entry name" value="HHH_3"/>
    <property type="match status" value="1"/>
</dbReference>
<accession>A0ABV7YQ63</accession>
<evidence type="ECO:0000313" key="3">
    <source>
        <dbReference type="Proteomes" id="UP001595616"/>
    </source>
</evidence>
<sequence length="671" mass="76835">MNKKLLLHICLVFCISRITNAQNFQRPEIDLNEYILKLTPFQTEDVDYEDIYENLFTLVQNPINLNKADINQLQSLFILSESETNAILTHRQKFGDFLSIYELQAVEGLSMETIRQLLPFVVVNPTFKTPNIRNLKMRATDSYLVLRMDQTLQKSKAYTENKYLGSPQRVYTRLRMSHSKDFSLGFVSEKDPGETNLLDYFNFHIQVQNKGIIKNAVLGDYLTQFGQGLIFSAGFAAGKGSEPIYTTRRSNLGIKPYNSVVENLNMRGGAVTLKKGNVELTTMVSHNKRDASGLDPDTEDEQTFFSSILSSGFHRTETEIANRKTVSETNVGANVLYRVDHIQLGFSALKTNFDNYFQKRDLPYNNFQFKGTSNFILGPNFSINWQNFNIFGEAAKSSSGGYGYVLGAVAALSSKIEWAINTRNYQKNFHSFYGSAFSEGSQTNNEKGIYTGIKFTPKKGLVLTGFYDQFTFPWLKFGIDAPSSGYDYQLRISRQPNRTFTQFLAFHHEVKQRNDPQNELPYNTLIDTYRNNLVLGTSKTLRGFLTLQNKIQYNGFKIGAKSNGFAVIQDIEAKVNRIQIKTRVAYFNTDDYNSRIYAYENDVLYAVSFPAYYGRGWRFYLVSKLPINNKIDAWIRLSHTNVNERPYIGSGNDQLPGNNKTDMKLQLRYRF</sequence>
<organism evidence="2 3">
    <name type="scientific">Lacihabitans lacunae</name>
    <dbReference type="NCBI Taxonomy" id="1028214"/>
    <lineage>
        <taxon>Bacteria</taxon>
        <taxon>Pseudomonadati</taxon>
        <taxon>Bacteroidota</taxon>
        <taxon>Cytophagia</taxon>
        <taxon>Cytophagales</taxon>
        <taxon>Leadbetterellaceae</taxon>
        <taxon>Lacihabitans</taxon>
    </lineage>
</organism>